<dbReference type="Gene3D" id="3.40.50.300">
    <property type="entry name" value="P-loop containing nucleotide triphosphate hydrolases"/>
    <property type="match status" value="2"/>
</dbReference>
<dbReference type="PROSITE" id="PS51192">
    <property type="entry name" value="HELICASE_ATP_BIND_1"/>
    <property type="match status" value="1"/>
</dbReference>
<dbReference type="InterPro" id="IPR029063">
    <property type="entry name" value="SAM-dependent_MTases_sf"/>
</dbReference>
<organism evidence="2 3">
    <name type="scientific">Nitratidesulfovibrio vulgaris (strain ATCC 29579 / DSM 644 / CCUG 34227 / NCIMB 8303 / VKM B-1760 / Hildenborough)</name>
    <name type="common">Desulfovibrio vulgaris</name>
    <dbReference type="NCBI Taxonomy" id="882"/>
    <lineage>
        <taxon>Bacteria</taxon>
        <taxon>Pseudomonadati</taxon>
        <taxon>Thermodesulfobacteriota</taxon>
        <taxon>Desulfovibrionia</taxon>
        <taxon>Desulfovibrionales</taxon>
        <taxon>Desulfovibrionaceae</taxon>
        <taxon>Nitratidesulfovibrio</taxon>
    </lineage>
</organism>
<dbReference type="Pfam" id="PF18135">
    <property type="entry name" value="Type_ISP_C"/>
    <property type="match status" value="1"/>
</dbReference>
<dbReference type="InterPro" id="IPR027417">
    <property type="entry name" value="P-loop_NTPase"/>
</dbReference>
<gene>
    <name evidence="2" type="ordered locus">DVU_2175</name>
</gene>
<dbReference type="CDD" id="cd22333">
    <property type="entry name" value="LlaBIII_nuclease-like"/>
    <property type="match status" value="1"/>
</dbReference>
<dbReference type="InterPro" id="IPR041635">
    <property type="entry name" value="Type_ISP_LLaBIII_C"/>
</dbReference>
<dbReference type="PATRIC" id="fig|882.5.peg.1983"/>
<dbReference type="InterPro" id="IPR014001">
    <property type="entry name" value="Helicase_ATP-bd"/>
</dbReference>
<dbReference type="GO" id="GO:0032259">
    <property type="term" value="P:methylation"/>
    <property type="evidence" value="ECO:0007669"/>
    <property type="project" value="UniProtKB-KW"/>
</dbReference>
<dbReference type="PhylomeDB" id="Q72A22"/>
<proteinExistence type="predicted"/>
<dbReference type="EnsemblBacteria" id="AAS96648">
    <property type="protein sequence ID" value="AAS96648"/>
    <property type="gene ID" value="DVU_2175"/>
</dbReference>
<dbReference type="SUPFAM" id="SSF52540">
    <property type="entry name" value="P-loop containing nucleoside triphosphate hydrolases"/>
    <property type="match status" value="2"/>
</dbReference>
<dbReference type="PROSITE" id="PS00092">
    <property type="entry name" value="N6_MTASE"/>
    <property type="match status" value="1"/>
</dbReference>
<dbReference type="InterPro" id="IPR039442">
    <property type="entry name" value="Mrr-like_dom"/>
</dbReference>
<dbReference type="InterPro" id="IPR011856">
    <property type="entry name" value="tRNA_endonuc-like_dom_sf"/>
</dbReference>
<dbReference type="Pfam" id="PF13156">
    <property type="entry name" value="Mrr_cat_2"/>
    <property type="match status" value="1"/>
</dbReference>
<dbReference type="REBASE" id="7926">
    <property type="entry name" value="DvuIII"/>
</dbReference>
<name>Q72A22_NITV2</name>
<dbReference type="HOGENOM" id="CLU_002151_1_0_7"/>
<keyword evidence="2" id="KW-0489">Methyltransferase</keyword>
<keyword evidence="3" id="KW-1185">Reference proteome</keyword>
<dbReference type="GO" id="GO:0005524">
    <property type="term" value="F:ATP binding"/>
    <property type="evidence" value="ECO:0007669"/>
    <property type="project" value="InterPro"/>
</dbReference>
<dbReference type="Pfam" id="PF04851">
    <property type="entry name" value="ResIII"/>
    <property type="match status" value="1"/>
</dbReference>
<dbReference type="SMR" id="Q72A22"/>
<sequence>MLHQILQKYREQEYQRDKGDAFERLIRAYLKTDPQYQALFSDVWLWKDWPEREALGYKRPDTGIDLVARFRDGESYCAIQCKFYENAISQGDLGTFFTLSGKGGFSQRLIVATAPLSKNAADAIEHQTIPVALLTLEDLASAPIDWTQCTIAAPDTLKPIEHKKPRPHQNEALEAVRKGFSAHDRGKLIMACGTGKTYASLLIAEDMVAPGGTVLFMVPSIALLSQTLRAWTADSTKPLRCFAVCSDSKVSRDDEDMRIAEMAYPATTNATKLAAAFNATQDTSRLTVVFATYQSIAVVHEAQQQAGFTFDLIVCDEAHRTAGYTPKGEDHSAFVRIHDADYIRGQKRLYMTATPRLYAEQSKSKAKERDIAVFSMDDEATFGKEFHRLRFDEAVRRDLLSDYKVLIIAVEEKHVTLALQSRIEDNSDELDLDDAVKIVGCWNGLGKRLAEDDTADKHSDPLPMRTALAFAGNIKNSKRLAGEFVRIAAELGDAVPLPKLEAQHVDGTMNVVERNQKLAWLKENANAAPADAPATCRILTNAKCLSEGVDVPALDCAIFLSPRDSVVDVVQSVGRVMRKADGKKYGYVILPIGINMGGSPEKALDNNKKYRIVWQVLNALRAHDDRLDNQFAKIDLTGKAGGVVEVDIIGGTGEGSGDRTDKFRTEWLSLPVADAYGAEWQNAIYGKIVHKCGDRLYWETWAKDIADIAERHQGRIRLMLENPTQEQQQAFETFLHGLQSNLNPSIDAGQAIEMLAQHVITKPVFDALFSGYAFTEQNPVSQAMQGIMDVLAGKALEKDLDHLEGFYADVRRRVQGIDDPAGRQKIIVELYDKFFKTAFPKMVERLGIVYTPVEVVDFIIHSADKALREHFGCSLQDEGVHILDPFTGTGTFPVRMIESGLIPPHKLAHKYAHELHANEIVLLAYYIAAINIEEAYHRVTQGDYQPFPGICLTDTFQLGEAANVARVHAGEVVTAGDCPENSERVEAQKRRDIRVIVSNPPYSVGQGNANDNNQNLKYAHLDGRIAATYAAHSTATLKNSLYDSYIRAFRWASDRIGNEGVICFVTNGYWIDSNTADGFRHVLEEEFTSVHVYNLRGNARTQGELRKKEAGNVFEGGSRTPVAITLLVKKAEHTGKARIFYHDIGDYLTREQKLAAIAKAHDYRGLEWQALEPNSHDDWLNQRDETFGKFMPLNEDGRASIFCMRSGGLKTNRDAWCYNFSGQRLAQNIKSSIDFYNNEVDRYQLIIHEGGDVAASDIINFDKTKFLWDRQQKQDIVKKKKYTFLATSIQCSSYRPFVKEKAYFNRHLNNCVYKQPSIFASPDCVNFAIQTPGAGSTKKFSAIMVDVVPCLWAEGSQCFPLYHYEKKTVSTERQLSLLSSESEDSGQDGYVRKEAITDEGLEVFRKHYGDATIGKEDLFYYVYGVLHSPQYREKYAADLKKMLPRVPFAPDFWAFSKAGRELAHWHLKYETVEPWPVTEERQPQDGRDDFAYYHVEKMRFPKKGEKGTIIYNGNITFKDIPLEAYGYVVNGKSAIEWLMERYAITVDKDSGIRNDPNDWCREHDDPAYIYNLVKRIIRVSMETNRIVSGLPECEG</sequence>
<protein>
    <submittedName>
        <fullName evidence="2">Adenine specific DNA methyltransferase, putative</fullName>
    </submittedName>
</protein>
<dbReference type="eggNOG" id="COG0286">
    <property type="taxonomic scope" value="Bacteria"/>
</dbReference>
<dbReference type="Gene3D" id="3.40.1350.10">
    <property type="match status" value="1"/>
</dbReference>
<evidence type="ECO:0000259" key="1">
    <source>
        <dbReference type="PROSITE" id="PS51192"/>
    </source>
</evidence>
<dbReference type="GO" id="GO:0003677">
    <property type="term" value="F:DNA binding"/>
    <property type="evidence" value="ECO:0007669"/>
    <property type="project" value="InterPro"/>
</dbReference>
<dbReference type="STRING" id="882.DVU_2175"/>
<dbReference type="Gene3D" id="3.40.50.150">
    <property type="entry name" value="Vaccinia Virus protein VP39"/>
    <property type="match status" value="1"/>
</dbReference>
<dbReference type="PANTHER" id="PTHR47396">
    <property type="entry name" value="TYPE I RESTRICTION ENZYME ECOKI R PROTEIN"/>
    <property type="match status" value="1"/>
</dbReference>
<accession>Q72A22</accession>
<dbReference type="Pfam" id="PF00271">
    <property type="entry name" value="Helicase_C"/>
    <property type="match status" value="1"/>
</dbReference>
<dbReference type="GO" id="GO:0016787">
    <property type="term" value="F:hydrolase activity"/>
    <property type="evidence" value="ECO:0007669"/>
    <property type="project" value="InterPro"/>
</dbReference>
<dbReference type="OrthoDB" id="9804086at2"/>
<reference evidence="2 3" key="1">
    <citation type="journal article" date="2004" name="Nat. Biotechnol.">
        <title>The genome sequence of the anaerobic, sulfate-reducing bacterium Desulfovibrio vulgaris Hildenborough.</title>
        <authorList>
            <person name="Heidelberg J.F."/>
            <person name="Seshadri R."/>
            <person name="Haveman S.A."/>
            <person name="Hemme C.L."/>
            <person name="Paulsen I.T."/>
            <person name="Kolonay J.F."/>
            <person name="Eisen J.A."/>
            <person name="Ward N."/>
            <person name="Methe B."/>
            <person name="Brinkac L.M."/>
            <person name="Daugherty S.C."/>
            <person name="Deboy R.T."/>
            <person name="Dodson R.J."/>
            <person name="Durkin A.S."/>
            <person name="Madupu R."/>
            <person name="Nelson W.C."/>
            <person name="Sullivan S.A."/>
            <person name="Fouts D."/>
            <person name="Haft D.H."/>
            <person name="Selengut J."/>
            <person name="Peterson J.D."/>
            <person name="Davidsen T.M."/>
            <person name="Zafar N."/>
            <person name="Zhou L."/>
            <person name="Radune D."/>
            <person name="Dimitrov G."/>
            <person name="Hance M."/>
            <person name="Tran K."/>
            <person name="Khouri H."/>
            <person name="Gill J."/>
            <person name="Utterback T.R."/>
            <person name="Feldblyum T.V."/>
            <person name="Wall J.D."/>
            <person name="Voordouw G."/>
            <person name="Fraser C.M."/>
        </authorList>
    </citation>
    <scope>NUCLEOTIDE SEQUENCE [LARGE SCALE GENOMIC DNA]</scope>
    <source>
        <strain evidence="3">ATCC 29579 / DSM 644 / NCIMB 8303 / VKM B-1760 / Hildenborough</strain>
    </source>
</reference>
<dbReference type="SUPFAM" id="SSF52980">
    <property type="entry name" value="Restriction endonuclease-like"/>
    <property type="match status" value="1"/>
</dbReference>
<keyword evidence="2" id="KW-0808">Transferase</keyword>
<evidence type="ECO:0000313" key="2">
    <source>
        <dbReference type="EMBL" id="AAS96648.1"/>
    </source>
</evidence>
<dbReference type="SMART" id="SM00490">
    <property type="entry name" value="HELICc"/>
    <property type="match status" value="1"/>
</dbReference>
<dbReference type="Pfam" id="PF22240">
    <property type="entry name" value="ISP_coupler"/>
    <property type="match status" value="1"/>
</dbReference>
<dbReference type="PaxDb" id="882-DVU_2175"/>
<dbReference type="GO" id="GO:0008168">
    <property type="term" value="F:methyltransferase activity"/>
    <property type="evidence" value="ECO:0007669"/>
    <property type="project" value="UniProtKB-KW"/>
</dbReference>
<dbReference type="Proteomes" id="UP000002194">
    <property type="component" value="Chromosome"/>
</dbReference>
<dbReference type="eggNOG" id="COG4889">
    <property type="taxonomic scope" value="Bacteria"/>
</dbReference>
<dbReference type="PRINTS" id="PR00507">
    <property type="entry name" value="N12N6MTFRASE"/>
</dbReference>
<dbReference type="KEGG" id="dvu:DVU_2175"/>
<evidence type="ECO:0000313" key="3">
    <source>
        <dbReference type="Proteomes" id="UP000002194"/>
    </source>
</evidence>
<dbReference type="InterPro" id="IPR006935">
    <property type="entry name" value="Helicase/UvrB_N"/>
</dbReference>
<dbReference type="RefSeq" id="WP_010939452.1">
    <property type="nucleotide sequence ID" value="NC_002937.3"/>
</dbReference>
<dbReference type="EMBL" id="AE017285">
    <property type="protein sequence ID" value="AAS96648.1"/>
    <property type="molecule type" value="Genomic_DNA"/>
</dbReference>
<dbReference type="GO" id="GO:0005829">
    <property type="term" value="C:cytosol"/>
    <property type="evidence" value="ECO:0007669"/>
    <property type="project" value="TreeGrafter"/>
</dbReference>
<dbReference type="InterPro" id="IPR001650">
    <property type="entry name" value="Helicase_C-like"/>
</dbReference>
<dbReference type="SMART" id="SM00487">
    <property type="entry name" value="DEXDc"/>
    <property type="match status" value="1"/>
</dbReference>
<dbReference type="PANTHER" id="PTHR47396:SF1">
    <property type="entry name" value="ATP-DEPENDENT HELICASE IRC3-RELATED"/>
    <property type="match status" value="1"/>
</dbReference>
<dbReference type="InterPro" id="IPR053980">
    <property type="entry name" value="ISP_coupler"/>
</dbReference>
<dbReference type="CDD" id="cd18785">
    <property type="entry name" value="SF2_C"/>
    <property type="match status" value="1"/>
</dbReference>
<dbReference type="InterPro" id="IPR002052">
    <property type="entry name" value="DNA_methylase_N6_adenine_CS"/>
</dbReference>
<dbReference type="InterPro" id="IPR011335">
    <property type="entry name" value="Restrct_endonuc-II-like"/>
</dbReference>
<dbReference type="InterPro" id="IPR050742">
    <property type="entry name" value="Helicase_Restrict-Modif_Enz"/>
</dbReference>
<dbReference type="SUPFAM" id="SSF53335">
    <property type="entry name" value="S-adenosyl-L-methionine-dependent methyltransferases"/>
    <property type="match status" value="1"/>
</dbReference>
<feature type="domain" description="Helicase ATP-binding" evidence="1">
    <location>
        <begin position="177"/>
        <end position="373"/>
    </location>
</feature>